<dbReference type="AlphaFoldDB" id="A0A420VGY3"/>
<evidence type="ECO:0000313" key="1">
    <source>
        <dbReference type="EMBL" id="RKO62806.1"/>
    </source>
</evidence>
<organism evidence="1 2">
    <name type="scientific">Caldibacillus debilis GB1</name>
    <dbReference type="NCBI Taxonomy" id="1339248"/>
    <lineage>
        <taxon>Bacteria</taxon>
        <taxon>Bacillati</taxon>
        <taxon>Bacillota</taxon>
        <taxon>Bacilli</taxon>
        <taxon>Bacillales</taxon>
        <taxon>Bacillaceae</taxon>
        <taxon>Caldibacillus</taxon>
    </lineage>
</organism>
<dbReference type="EMBL" id="AZRV01000012">
    <property type="protein sequence ID" value="RKO62806.1"/>
    <property type="molecule type" value="Genomic_DNA"/>
</dbReference>
<comment type="caution">
    <text evidence="1">The sequence shown here is derived from an EMBL/GenBank/DDBJ whole genome shotgun (WGS) entry which is preliminary data.</text>
</comment>
<name>A0A420VGY3_9BACI</name>
<keyword evidence="2" id="KW-1185">Reference proteome</keyword>
<protein>
    <submittedName>
        <fullName evidence="1">Uncharacterized protein</fullName>
    </submittedName>
</protein>
<evidence type="ECO:0000313" key="2">
    <source>
        <dbReference type="Proteomes" id="UP000286235"/>
    </source>
</evidence>
<dbReference type="Proteomes" id="UP000286235">
    <property type="component" value="Unassembled WGS sequence"/>
</dbReference>
<sequence>MGCSDFFLAKIQIDGARGKAGDFCELYLTLTPSECRFFYGNVTESQPEPGIRQMDETEAFPDPLIPGGKARIRQIPSAVPFSRADIGRIWRDFLKKKPLPLKGRFFGCSDSMAAKNFFGGTAARGASAVIRFCFGQRRQCRILMKPFGRHRRSC</sequence>
<accession>A0A420VGY3</accession>
<reference evidence="1 2" key="1">
    <citation type="submission" date="2013-12" db="EMBL/GenBank/DDBJ databases">
        <title>Genome and proteome characterization of Caldibacillus debilis GB1 derived from a cellulolytic aero-tolerant co-culture.</title>
        <authorList>
            <person name="Wushke S.T."/>
            <person name="Zhang X."/>
            <person name="Fristensky B."/>
            <person name="Wilkins J.A."/>
            <person name="Levin D.B."/>
            <person name="Sparling R."/>
        </authorList>
    </citation>
    <scope>NUCLEOTIDE SEQUENCE [LARGE SCALE GENOMIC DNA]</scope>
    <source>
        <strain evidence="1 2">GB1</strain>
    </source>
</reference>
<proteinExistence type="predicted"/>
<gene>
    <name evidence="1" type="ORF">Cdeb_00535</name>
</gene>